<sequence length="203" mass="22940">MGEWQDYMNVRMAQAEGAKAKTSCSARMKRESRCNASWPHHHRTGKTARRSCNETRVSGWETGCRTEPVRKMGSEGRKRETKHDLKDSINLERQRKTDLNTISPPCCNPRPCIANLIRAPIRCRNGADCNKFKIRVALRAPDSASSCGCGPGQWWIERSILAIFPAYLNATLYLCWCMDLAVEERQQGGNLPAICLAKRSLSR</sequence>
<proteinExistence type="predicted"/>
<gene>
    <name evidence="2" type="ORF">OAUR00152_LOCUS13023</name>
</gene>
<evidence type="ECO:0000256" key="1">
    <source>
        <dbReference type="SAM" id="MobiDB-lite"/>
    </source>
</evidence>
<feature type="region of interest" description="Disordered" evidence="1">
    <location>
        <begin position="66"/>
        <end position="85"/>
    </location>
</feature>
<organism evidence="2">
    <name type="scientific">Odontella aurita</name>
    <dbReference type="NCBI Taxonomy" id="265563"/>
    <lineage>
        <taxon>Eukaryota</taxon>
        <taxon>Sar</taxon>
        <taxon>Stramenopiles</taxon>
        <taxon>Ochrophyta</taxon>
        <taxon>Bacillariophyta</taxon>
        <taxon>Mediophyceae</taxon>
        <taxon>Biddulphiophycidae</taxon>
        <taxon>Eupodiscales</taxon>
        <taxon>Odontellaceae</taxon>
        <taxon>Odontella</taxon>
    </lineage>
</organism>
<protein>
    <submittedName>
        <fullName evidence="2">Uncharacterized protein</fullName>
    </submittedName>
</protein>
<feature type="compositionally biased region" description="Basic and acidic residues" evidence="1">
    <location>
        <begin position="67"/>
        <end position="85"/>
    </location>
</feature>
<dbReference type="AlphaFoldDB" id="A0A7S4IMC3"/>
<evidence type="ECO:0000313" key="2">
    <source>
        <dbReference type="EMBL" id="CAE2233861.1"/>
    </source>
</evidence>
<reference evidence="2" key="1">
    <citation type="submission" date="2021-01" db="EMBL/GenBank/DDBJ databases">
        <authorList>
            <person name="Corre E."/>
            <person name="Pelletier E."/>
            <person name="Niang G."/>
            <person name="Scheremetjew M."/>
            <person name="Finn R."/>
            <person name="Kale V."/>
            <person name="Holt S."/>
            <person name="Cochrane G."/>
            <person name="Meng A."/>
            <person name="Brown T."/>
            <person name="Cohen L."/>
        </authorList>
    </citation>
    <scope>NUCLEOTIDE SEQUENCE</scope>
    <source>
        <strain evidence="2">Isolate 1302-5</strain>
    </source>
</reference>
<name>A0A7S4IMC3_9STRA</name>
<dbReference type="EMBL" id="HBKQ01019267">
    <property type="protein sequence ID" value="CAE2233861.1"/>
    <property type="molecule type" value="Transcribed_RNA"/>
</dbReference>
<accession>A0A7S4IMC3</accession>